<name>A0A382K1A4_9ZZZZ</name>
<dbReference type="AlphaFoldDB" id="A0A382K1A4"/>
<dbReference type="Pfam" id="PF13472">
    <property type="entry name" value="Lipase_GDSL_2"/>
    <property type="match status" value="1"/>
</dbReference>
<gene>
    <name evidence="2" type="ORF">METZ01_LOCUS271094</name>
</gene>
<dbReference type="GO" id="GO:0004622">
    <property type="term" value="F:phosphatidylcholine lysophospholipase activity"/>
    <property type="evidence" value="ECO:0007669"/>
    <property type="project" value="TreeGrafter"/>
</dbReference>
<dbReference type="EMBL" id="UINC01077787">
    <property type="protein sequence ID" value="SVC18240.1"/>
    <property type="molecule type" value="Genomic_DNA"/>
</dbReference>
<evidence type="ECO:0000313" key="2">
    <source>
        <dbReference type="EMBL" id="SVC18240.1"/>
    </source>
</evidence>
<sequence>MTGIGGWTSPTCTCNSEAEKVHADPALYLRPVIDSLKTHWPDNRAVNIVCHGHSVPAGYFATPRVDSLNAYPHLLRVALAERFPYSVINVIVSAIGGESSDAGAERFERHVLAHRPNVVTIDYGLNDRHIGLQPALQSWESMIVAAKNAAVGVLLLTPTPDLTQRADAPDEERQPLLDHAEQIRQLASTHQVGLVDNQIAADAYCRYTGEFSDLLSWSNHPNRAGHVVVARALMRWFMPA</sequence>
<dbReference type="InterPro" id="IPR036514">
    <property type="entry name" value="SGNH_hydro_sf"/>
</dbReference>
<evidence type="ECO:0000259" key="1">
    <source>
        <dbReference type="Pfam" id="PF13472"/>
    </source>
</evidence>
<protein>
    <recommendedName>
        <fullName evidence="1">SGNH hydrolase-type esterase domain-containing protein</fullName>
    </recommendedName>
</protein>
<dbReference type="Gene3D" id="3.40.50.1110">
    <property type="entry name" value="SGNH hydrolase"/>
    <property type="match status" value="1"/>
</dbReference>
<feature type="domain" description="SGNH hydrolase-type esterase" evidence="1">
    <location>
        <begin position="50"/>
        <end position="226"/>
    </location>
</feature>
<proteinExistence type="predicted"/>
<dbReference type="PANTHER" id="PTHR30383">
    <property type="entry name" value="THIOESTERASE 1/PROTEASE 1/LYSOPHOSPHOLIPASE L1"/>
    <property type="match status" value="1"/>
</dbReference>
<dbReference type="PANTHER" id="PTHR30383:SF5">
    <property type="entry name" value="SGNH HYDROLASE-TYPE ESTERASE DOMAIN-CONTAINING PROTEIN"/>
    <property type="match status" value="1"/>
</dbReference>
<dbReference type="InterPro" id="IPR013830">
    <property type="entry name" value="SGNH_hydro"/>
</dbReference>
<accession>A0A382K1A4</accession>
<dbReference type="SUPFAM" id="SSF52266">
    <property type="entry name" value="SGNH hydrolase"/>
    <property type="match status" value="1"/>
</dbReference>
<dbReference type="InterPro" id="IPR051532">
    <property type="entry name" value="Ester_Hydrolysis_Enzymes"/>
</dbReference>
<reference evidence="2" key="1">
    <citation type="submission" date="2018-05" db="EMBL/GenBank/DDBJ databases">
        <authorList>
            <person name="Lanie J.A."/>
            <person name="Ng W.-L."/>
            <person name="Kazmierczak K.M."/>
            <person name="Andrzejewski T.M."/>
            <person name="Davidsen T.M."/>
            <person name="Wayne K.J."/>
            <person name="Tettelin H."/>
            <person name="Glass J.I."/>
            <person name="Rusch D."/>
            <person name="Podicherti R."/>
            <person name="Tsui H.-C.T."/>
            <person name="Winkler M.E."/>
        </authorList>
    </citation>
    <scope>NUCLEOTIDE SEQUENCE</scope>
</reference>
<organism evidence="2">
    <name type="scientific">marine metagenome</name>
    <dbReference type="NCBI Taxonomy" id="408172"/>
    <lineage>
        <taxon>unclassified sequences</taxon>
        <taxon>metagenomes</taxon>
        <taxon>ecological metagenomes</taxon>
    </lineage>
</organism>